<dbReference type="EMBL" id="BARS01047942">
    <property type="protein sequence ID" value="GAG31157.1"/>
    <property type="molecule type" value="Genomic_DNA"/>
</dbReference>
<comment type="caution">
    <text evidence="5">The sequence shown here is derived from an EMBL/GenBank/DDBJ whole genome shotgun (WGS) entry which is preliminary data.</text>
</comment>
<dbReference type="GO" id="GO:0050660">
    <property type="term" value="F:flavin adenine dinucleotide binding"/>
    <property type="evidence" value="ECO:0007669"/>
    <property type="project" value="InterPro"/>
</dbReference>
<dbReference type="Pfam" id="PF02771">
    <property type="entry name" value="Acyl-CoA_dh_N"/>
    <property type="match status" value="1"/>
</dbReference>
<keyword evidence="3" id="KW-0560">Oxidoreductase</keyword>
<evidence type="ECO:0000256" key="1">
    <source>
        <dbReference type="ARBA" id="ARBA00022630"/>
    </source>
</evidence>
<protein>
    <recommendedName>
        <fullName evidence="4">Acyl-CoA dehydrogenase/oxidase N-terminal domain-containing protein</fullName>
    </recommendedName>
</protein>
<organism evidence="5">
    <name type="scientific">marine sediment metagenome</name>
    <dbReference type="NCBI Taxonomy" id="412755"/>
    <lineage>
        <taxon>unclassified sequences</taxon>
        <taxon>metagenomes</taxon>
        <taxon>ecological metagenomes</taxon>
    </lineage>
</organism>
<keyword evidence="1" id="KW-0285">Flavoprotein</keyword>
<dbReference type="GO" id="GO:0003995">
    <property type="term" value="F:acyl-CoA dehydrogenase activity"/>
    <property type="evidence" value="ECO:0007669"/>
    <property type="project" value="TreeGrafter"/>
</dbReference>
<feature type="non-terminal residue" evidence="5">
    <location>
        <position position="135"/>
    </location>
</feature>
<dbReference type="InterPro" id="IPR009100">
    <property type="entry name" value="AcylCoA_DH/oxidase_NM_dom_sf"/>
</dbReference>
<dbReference type="InterPro" id="IPR037069">
    <property type="entry name" value="AcylCoA_DH/ox_N_sf"/>
</dbReference>
<feature type="domain" description="Acyl-CoA dehydrogenase/oxidase N-terminal" evidence="4">
    <location>
        <begin position="6"/>
        <end position="115"/>
    </location>
</feature>
<dbReference type="InterPro" id="IPR013786">
    <property type="entry name" value="AcylCoA_DH/ox_N"/>
</dbReference>
<dbReference type="PANTHER" id="PTHR43884">
    <property type="entry name" value="ACYL-COA DEHYDROGENASE"/>
    <property type="match status" value="1"/>
</dbReference>
<proteinExistence type="predicted"/>
<accession>X0X6Y3</accession>
<keyword evidence="2" id="KW-0274">FAD</keyword>
<evidence type="ECO:0000259" key="4">
    <source>
        <dbReference type="Pfam" id="PF02771"/>
    </source>
</evidence>
<reference evidence="5" key="1">
    <citation type="journal article" date="2014" name="Front. Microbiol.">
        <title>High frequency of phylogenetically diverse reductive dehalogenase-homologous genes in deep subseafloor sedimentary metagenomes.</title>
        <authorList>
            <person name="Kawai M."/>
            <person name="Futagami T."/>
            <person name="Toyoda A."/>
            <person name="Takaki Y."/>
            <person name="Nishi S."/>
            <person name="Hori S."/>
            <person name="Arai W."/>
            <person name="Tsubouchi T."/>
            <person name="Morono Y."/>
            <person name="Uchiyama I."/>
            <person name="Ito T."/>
            <person name="Fujiyama A."/>
            <person name="Inagaki F."/>
            <person name="Takami H."/>
        </authorList>
    </citation>
    <scope>NUCLEOTIDE SEQUENCE</scope>
    <source>
        <strain evidence="5">Expedition CK06-06</strain>
    </source>
</reference>
<evidence type="ECO:0000256" key="2">
    <source>
        <dbReference type="ARBA" id="ARBA00022827"/>
    </source>
</evidence>
<name>X0X6Y3_9ZZZZ</name>
<dbReference type="PANTHER" id="PTHR43884:SF20">
    <property type="entry name" value="ACYL-COA DEHYDROGENASE FADE28"/>
    <property type="match status" value="1"/>
</dbReference>
<evidence type="ECO:0000256" key="3">
    <source>
        <dbReference type="ARBA" id="ARBA00023002"/>
    </source>
</evidence>
<gene>
    <name evidence="5" type="ORF">S01H1_71947</name>
</gene>
<dbReference type="Gene3D" id="1.10.540.10">
    <property type="entry name" value="Acyl-CoA dehydrogenase/oxidase, N-terminal domain"/>
    <property type="match status" value="1"/>
</dbReference>
<evidence type="ECO:0000313" key="5">
    <source>
        <dbReference type="EMBL" id="GAG31157.1"/>
    </source>
</evidence>
<sequence length="135" mass="13919">MDYQFTPEQEELRSTVRAILAQRSQPRDSFDGGPALDAGAWSALSELGLCGLGVDESLGGSGGDLIDQLIVVEEIGRAAAAVPFASSTVVSLPLVDALASDSQRERFLPAVASGELILTTALTGEGTGNPDDTVT</sequence>
<dbReference type="AlphaFoldDB" id="X0X6Y3"/>
<dbReference type="SUPFAM" id="SSF56645">
    <property type="entry name" value="Acyl-CoA dehydrogenase NM domain-like"/>
    <property type="match status" value="1"/>
</dbReference>